<keyword evidence="4" id="KW-0539">Nucleus</keyword>
<dbReference type="Pfam" id="PF00400">
    <property type="entry name" value="WD40"/>
    <property type="match status" value="6"/>
</dbReference>
<dbReference type="InterPro" id="IPR015943">
    <property type="entry name" value="WD40/YVTN_repeat-like_dom_sf"/>
</dbReference>
<proteinExistence type="predicted"/>
<sequence length="818" mass="86552">MDKADLTIPSHFSVPPSSSCVLACSPLSTLSLYTLPHPSHSSSPPLTSLNTIPKTHSLPPIHLTSGTSFTAVLYSDGTVKVFDHRTDKLLCTHMHSLPGCTAVTIRESQTDVLLLLSAPSGVHAFSLNAGAVVAVLVDGLSAAGVHFTDSLIVTGGDELLFVYPVPSPPKPPKAPKGKAKKQRPSPPPVLRVPPLVTIPLPASLNSFSNLAARFFLSLSDASLMTFRLLPPSSTSAAPAITKIVPVTYPDDGPAISFPATAVTSFGHSLSLTLNGETLLHLSPPLSLPTDPTKYAVKDVAELTLSLPPVISLAPLGETGAAIVTERGGVIKYDLATKHTRPFTATGTPTAAVLCVAASPDGSRLVCGMKDARVLVFDSDGNEKEALRGHMETVTSVACSAKRGKWASGTQWYASASKDKTLKLWSGGKCLASVKAGDKDVNEIAVSPNDALVCTAGADKTARLYKSGTLEAVATLKGHRRGVFTAAFSPVDKVVATGGGDETVRMWSLTDYTCVRTLQGHAGAVLRVCFASAGSQVVTGGSDGMVKVWTVRTMESCTVDGHEDKVWGLAVMPDGRVVSGGGDRVNVWKDNGEELAAEKEREREADVLGEQDLANAIRAEDWGAALEKAMAMEKPETTLKVINDMRAAGHSLDLHVRAWEAERVSQILRYARAWNSRALNCGTAMFAAQAVVKNRDLDELAAMPEVVEYAAAMKAYAQRHFDRLEGLMESSYAVDFMSQLMGGMEEGEGAGAGAGEDVVGGIQLDEDEVKEFEKKRLVAVEKIEGVAGKVAKKGLEGAVEIIGFSSDEEDDDLMNEDKD</sequence>
<dbReference type="InterPro" id="IPR020472">
    <property type="entry name" value="WD40_PAC1"/>
</dbReference>
<evidence type="ECO:0000259" key="7">
    <source>
        <dbReference type="Pfam" id="PF08625"/>
    </source>
</evidence>
<evidence type="ECO:0000256" key="1">
    <source>
        <dbReference type="ARBA" id="ARBA00004604"/>
    </source>
</evidence>
<dbReference type="PANTHER" id="PTHR19854:SF15">
    <property type="entry name" value="TRANSDUCIN BETA-LIKE PROTEIN 3"/>
    <property type="match status" value="1"/>
</dbReference>
<protein>
    <recommendedName>
        <fullName evidence="7">U3 small nucleolar RNA-associated protein 13 C-terminal domain-containing protein</fullName>
    </recommendedName>
</protein>
<organism evidence="8 9">
    <name type="scientific">Tetraparma gracilis</name>
    <dbReference type="NCBI Taxonomy" id="2962635"/>
    <lineage>
        <taxon>Eukaryota</taxon>
        <taxon>Sar</taxon>
        <taxon>Stramenopiles</taxon>
        <taxon>Ochrophyta</taxon>
        <taxon>Bolidophyceae</taxon>
        <taxon>Parmales</taxon>
        <taxon>Triparmaceae</taxon>
        <taxon>Tetraparma</taxon>
    </lineage>
</organism>
<keyword evidence="9" id="KW-1185">Reference proteome</keyword>
<accession>A0ABQ6MVR7</accession>
<dbReference type="InterPro" id="IPR011047">
    <property type="entry name" value="Quinoprotein_ADH-like_sf"/>
</dbReference>
<dbReference type="InterPro" id="IPR013934">
    <property type="entry name" value="Utp13_C"/>
</dbReference>
<dbReference type="PANTHER" id="PTHR19854">
    <property type="entry name" value="TRANSDUCIN BETA-LIKE 3"/>
    <property type="match status" value="1"/>
</dbReference>
<dbReference type="Gene3D" id="2.130.10.10">
    <property type="entry name" value="YVTN repeat-like/Quinoprotein amine dehydrogenase"/>
    <property type="match status" value="2"/>
</dbReference>
<dbReference type="PRINTS" id="PR00320">
    <property type="entry name" value="GPROTEINBRPT"/>
</dbReference>
<keyword evidence="2 5" id="KW-0853">WD repeat</keyword>
<feature type="domain" description="U3 small nucleolar RNA-associated protein 13 C-terminal" evidence="7">
    <location>
        <begin position="609"/>
        <end position="740"/>
    </location>
</feature>
<feature type="repeat" description="WD" evidence="5">
    <location>
        <begin position="517"/>
        <end position="558"/>
    </location>
</feature>
<evidence type="ECO:0000256" key="3">
    <source>
        <dbReference type="ARBA" id="ARBA00022737"/>
    </source>
</evidence>
<comment type="subcellular location">
    <subcellularLocation>
        <location evidence="1">Nucleus</location>
        <location evidence="1">Nucleolus</location>
    </subcellularLocation>
</comment>
<comment type="caution">
    <text evidence="8">The sequence shown here is derived from an EMBL/GenBank/DDBJ whole genome shotgun (WGS) entry which is preliminary data.</text>
</comment>
<dbReference type="InterPro" id="IPR001680">
    <property type="entry name" value="WD40_rpt"/>
</dbReference>
<gene>
    <name evidence="8" type="ORF">TeGR_g9448</name>
</gene>
<dbReference type="SMART" id="SM00320">
    <property type="entry name" value="WD40"/>
    <property type="match status" value="7"/>
</dbReference>
<feature type="compositionally biased region" description="Basic residues" evidence="6">
    <location>
        <begin position="173"/>
        <end position="183"/>
    </location>
</feature>
<dbReference type="Pfam" id="PF08625">
    <property type="entry name" value="Utp13"/>
    <property type="match status" value="1"/>
</dbReference>
<dbReference type="PROSITE" id="PS50294">
    <property type="entry name" value="WD_REPEATS_REGION"/>
    <property type="match status" value="2"/>
</dbReference>
<dbReference type="SUPFAM" id="SSF50998">
    <property type="entry name" value="Quinoprotein alcohol dehydrogenase-like"/>
    <property type="match status" value="1"/>
</dbReference>
<dbReference type="PROSITE" id="PS50082">
    <property type="entry name" value="WD_REPEATS_2"/>
    <property type="match status" value="2"/>
</dbReference>
<feature type="region of interest" description="Disordered" evidence="6">
    <location>
        <begin position="169"/>
        <end position="190"/>
    </location>
</feature>
<evidence type="ECO:0000313" key="9">
    <source>
        <dbReference type="Proteomes" id="UP001165060"/>
    </source>
</evidence>
<evidence type="ECO:0000256" key="5">
    <source>
        <dbReference type="PROSITE-ProRule" id="PRU00221"/>
    </source>
</evidence>
<dbReference type="CDD" id="cd00200">
    <property type="entry name" value="WD40"/>
    <property type="match status" value="1"/>
</dbReference>
<keyword evidence="3" id="KW-0677">Repeat</keyword>
<name>A0ABQ6MVR7_9STRA</name>
<evidence type="ECO:0000256" key="4">
    <source>
        <dbReference type="ARBA" id="ARBA00023242"/>
    </source>
</evidence>
<dbReference type="Proteomes" id="UP001165060">
    <property type="component" value="Unassembled WGS sequence"/>
</dbReference>
<feature type="repeat" description="WD" evidence="5">
    <location>
        <begin position="475"/>
        <end position="516"/>
    </location>
</feature>
<reference evidence="8 9" key="1">
    <citation type="journal article" date="2023" name="Commun. Biol.">
        <title>Genome analysis of Parmales, the sister group of diatoms, reveals the evolutionary specialization of diatoms from phago-mixotrophs to photoautotrophs.</title>
        <authorList>
            <person name="Ban H."/>
            <person name="Sato S."/>
            <person name="Yoshikawa S."/>
            <person name="Yamada K."/>
            <person name="Nakamura Y."/>
            <person name="Ichinomiya M."/>
            <person name="Sato N."/>
            <person name="Blanc-Mathieu R."/>
            <person name="Endo H."/>
            <person name="Kuwata A."/>
            <person name="Ogata H."/>
        </authorList>
    </citation>
    <scope>NUCLEOTIDE SEQUENCE [LARGE SCALE GENOMIC DNA]</scope>
</reference>
<dbReference type="EMBL" id="BRYB01003310">
    <property type="protein sequence ID" value="GMI34436.1"/>
    <property type="molecule type" value="Genomic_DNA"/>
</dbReference>
<evidence type="ECO:0000256" key="2">
    <source>
        <dbReference type="ARBA" id="ARBA00022574"/>
    </source>
</evidence>
<evidence type="ECO:0000256" key="6">
    <source>
        <dbReference type="SAM" id="MobiDB-lite"/>
    </source>
</evidence>
<evidence type="ECO:0000313" key="8">
    <source>
        <dbReference type="EMBL" id="GMI34436.1"/>
    </source>
</evidence>